<accession>A0A371P6S6</accession>
<feature type="region of interest" description="Disordered" evidence="1">
    <location>
        <begin position="30"/>
        <end position="51"/>
    </location>
</feature>
<reference evidence="3 4" key="1">
    <citation type="submission" date="2018-08" db="EMBL/GenBank/DDBJ databases">
        <title>Paenibacillus sp. M4BSY-1, whole genome shotgun sequence.</title>
        <authorList>
            <person name="Tuo L."/>
        </authorList>
    </citation>
    <scope>NUCLEOTIDE SEQUENCE [LARGE SCALE GENOMIC DNA]</scope>
    <source>
        <strain evidence="3 4">M4BSY-1</strain>
    </source>
</reference>
<proteinExistence type="predicted"/>
<dbReference type="PROSITE" id="PS51257">
    <property type="entry name" value="PROKAR_LIPOPROTEIN"/>
    <property type="match status" value="1"/>
</dbReference>
<feature type="chain" id="PRO_5038829419" evidence="2">
    <location>
        <begin position="24"/>
        <end position="461"/>
    </location>
</feature>
<evidence type="ECO:0000256" key="2">
    <source>
        <dbReference type="SAM" id="SignalP"/>
    </source>
</evidence>
<dbReference type="InterPro" id="IPR050490">
    <property type="entry name" value="Bact_solute-bd_prot1"/>
</dbReference>
<dbReference type="InterPro" id="IPR006059">
    <property type="entry name" value="SBP"/>
</dbReference>
<dbReference type="PANTHER" id="PTHR43649">
    <property type="entry name" value="ARABINOSE-BINDING PROTEIN-RELATED"/>
    <property type="match status" value="1"/>
</dbReference>
<dbReference type="PANTHER" id="PTHR43649:SF12">
    <property type="entry name" value="DIACETYLCHITOBIOSE BINDING PROTEIN DASA"/>
    <property type="match status" value="1"/>
</dbReference>
<gene>
    <name evidence="3" type="ORF">DX130_21795</name>
</gene>
<dbReference type="Pfam" id="PF01547">
    <property type="entry name" value="SBP_bac_1"/>
    <property type="match status" value="1"/>
</dbReference>
<dbReference type="EMBL" id="QUBQ01000005">
    <property type="protein sequence ID" value="REK71622.1"/>
    <property type="molecule type" value="Genomic_DNA"/>
</dbReference>
<feature type="signal peptide" evidence="2">
    <location>
        <begin position="1"/>
        <end position="23"/>
    </location>
</feature>
<keyword evidence="2" id="KW-0732">Signal</keyword>
<protein>
    <submittedName>
        <fullName evidence="3">Extracellular solute-binding protein</fullName>
    </submittedName>
</protein>
<evidence type="ECO:0000313" key="3">
    <source>
        <dbReference type="EMBL" id="REK71622.1"/>
    </source>
</evidence>
<dbReference type="SUPFAM" id="SSF53850">
    <property type="entry name" value="Periplasmic binding protein-like II"/>
    <property type="match status" value="1"/>
</dbReference>
<name>A0A371P6S6_9BACL</name>
<dbReference type="Gene3D" id="3.40.190.10">
    <property type="entry name" value="Periplasmic binding protein-like II"/>
    <property type="match status" value="1"/>
</dbReference>
<evidence type="ECO:0000256" key="1">
    <source>
        <dbReference type="SAM" id="MobiDB-lite"/>
    </source>
</evidence>
<comment type="caution">
    <text evidence="3">The sequence shown here is derived from an EMBL/GenBank/DDBJ whole genome shotgun (WGS) entry which is preliminary data.</text>
</comment>
<organism evidence="3 4">
    <name type="scientific">Paenibacillus paeoniae</name>
    <dbReference type="NCBI Taxonomy" id="2292705"/>
    <lineage>
        <taxon>Bacteria</taxon>
        <taxon>Bacillati</taxon>
        <taxon>Bacillota</taxon>
        <taxon>Bacilli</taxon>
        <taxon>Bacillales</taxon>
        <taxon>Paenibacillaceae</taxon>
        <taxon>Paenibacillus</taxon>
    </lineage>
</organism>
<evidence type="ECO:0000313" key="4">
    <source>
        <dbReference type="Proteomes" id="UP000261905"/>
    </source>
</evidence>
<keyword evidence="4" id="KW-1185">Reference proteome</keyword>
<dbReference type="OrthoDB" id="1992988at2"/>
<sequence>MIHLKKLSFIVMLSMVLLLSACSGNGGGNLTKDGKENGAGQESPGQKQAEGKQKTVAVSVLRIDRFLENAVRVFEEKYADIRIELKEYKASDGTGTSGMAMEAADIEKYVQSVTTQVISGKGSDLILMNNLPQDKFVAKKLLVNLYDLIDKDSSFDQDALYPNILKASQDGDGLYVMPLAFSLETAQGNTELLKQANISVDKNSPWSWSQFKDVAIKMKQQGEREGYYYNLIMSPLLHDYIEDNYAELVGQGKPNFDSDLFRNMMKEIKSIYDEGLLSEGFASDAGEAVVQIVGIFSPRGALMMPSNFEYYQKPSARGNKEGVPFKSMYSLGMNSKSDVQPEAWEFMKFLLSDDMQASPDLFGLAMNKDATDKKLNEVLQQIENGTLEFPFPEDTLPDGEMTKQRISEIQKLISEAGARKSSDIKVLTIATEEFESYKNGQKSAEEVSKLIQNRVTTYLNE</sequence>
<dbReference type="Proteomes" id="UP000261905">
    <property type="component" value="Unassembled WGS sequence"/>
</dbReference>
<dbReference type="AlphaFoldDB" id="A0A371P6S6"/>